<reference evidence="2 3" key="1">
    <citation type="submission" date="2024-09" db="EMBL/GenBank/DDBJ databases">
        <title>Laminarin stimulates single cell rates of sulfate reduction while oxygen inhibits transcriptomic activity in coastal marine sediment.</title>
        <authorList>
            <person name="Lindsay M."/>
            <person name="Orcutt B."/>
            <person name="Emerson D."/>
            <person name="Stepanauskas R."/>
            <person name="D'Angelo T."/>
        </authorList>
    </citation>
    <scope>NUCLEOTIDE SEQUENCE [LARGE SCALE GENOMIC DNA]</scope>
    <source>
        <strain evidence="2">SAG AM-311-K15</strain>
    </source>
</reference>
<dbReference type="InterPro" id="IPR011053">
    <property type="entry name" value="Single_hybrid_motif"/>
</dbReference>
<protein>
    <recommendedName>
        <fullName evidence="1">Biotin carboxyl carrier protein of acetyl-CoA carboxylase</fullName>
    </recommendedName>
</protein>
<organism evidence="2 3">
    <name type="scientific">candidate division CSSED10-310 bacterium</name>
    <dbReference type="NCBI Taxonomy" id="2855610"/>
    <lineage>
        <taxon>Bacteria</taxon>
        <taxon>Bacteria division CSSED10-310</taxon>
    </lineage>
</organism>
<evidence type="ECO:0000256" key="1">
    <source>
        <dbReference type="RuleBase" id="RU364072"/>
    </source>
</evidence>
<comment type="caution">
    <text evidence="2">The sequence shown here is derived from an EMBL/GenBank/DDBJ whole genome shotgun (WGS) entry which is preliminary data.</text>
</comment>
<accession>A0ABV6Z555</accession>
<keyword evidence="1" id="KW-0276">Fatty acid metabolism</keyword>
<proteinExistence type="predicted"/>
<gene>
    <name evidence="2" type="ORF">ACFL27_25620</name>
</gene>
<keyword evidence="3" id="KW-1185">Reference proteome</keyword>
<dbReference type="Gene3D" id="2.40.50.100">
    <property type="match status" value="1"/>
</dbReference>
<keyword evidence="1" id="KW-0092">Biotin</keyword>
<dbReference type="Proteomes" id="UP001594351">
    <property type="component" value="Unassembled WGS sequence"/>
</dbReference>
<dbReference type="EMBL" id="JBHPBY010000539">
    <property type="protein sequence ID" value="MFC1853581.1"/>
    <property type="molecule type" value="Genomic_DNA"/>
</dbReference>
<evidence type="ECO:0000313" key="3">
    <source>
        <dbReference type="Proteomes" id="UP001594351"/>
    </source>
</evidence>
<name>A0ABV6Z555_UNCC1</name>
<dbReference type="InterPro" id="IPR001249">
    <property type="entry name" value="AcCoA_biotinCC"/>
</dbReference>
<sequence length="201" mass="22366">MPRIYKSVIFEENKEKNGVSILSPDVGIYYKPPELGGFMKTNSIVGILKRLHSIYHLRIPEGVSGFVHHVSVKNIANPVEYKQELFFLVSGQNVDIAAIEKTETLLVGDQESQAPPGALAITSPTDGIFYRRPNPESPPYVEEDMLVSQGEVLGLVEVMKSFNQIKYSGPDFPLKAKVIKILLPDAAEVRSGQVIFWLEPQ</sequence>
<keyword evidence="1" id="KW-0443">Lipid metabolism</keyword>
<comment type="function">
    <text evidence="1">This protein is a component of the acetyl coenzyme A carboxylase complex; first, biotin carboxylase catalyzes the carboxylation of the carrier protein and then the transcarboxylase transfers the carboxyl group to form malonyl-CoA.</text>
</comment>
<comment type="pathway">
    <text evidence="1">Lipid metabolism; fatty acid biosynthesis.</text>
</comment>
<dbReference type="PRINTS" id="PR01071">
    <property type="entry name" value="ACOABIOTINCC"/>
</dbReference>
<dbReference type="SUPFAM" id="SSF51230">
    <property type="entry name" value="Single hybrid motif"/>
    <property type="match status" value="1"/>
</dbReference>
<keyword evidence="1" id="KW-0275">Fatty acid biosynthesis</keyword>
<evidence type="ECO:0000313" key="2">
    <source>
        <dbReference type="EMBL" id="MFC1853581.1"/>
    </source>
</evidence>
<keyword evidence="1" id="KW-0444">Lipid biosynthesis</keyword>